<evidence type="ECO:0000313" key="4">
    <source>
        <dbReference type="EMBL" id="EMS71950.1"/>
    </source>
</evidence>
<evidence type="ECO:0000313" key="5">
    <source>
        <dbReference type="Proteomes" id="UP000014155"/>
    </source>
</evidence>
<dbReference type="Gene3D" id="3.90.1570.10">
    <property type="entry name" value="tt1808, chain A"/>
    <property type="match status" value="1"/>
</dbReference>
<dbReference type="SUPFAM" id="SSF52980">
    <property type="entry name" value="Restriction endonuclease-like"/>
    <property type="match status" value="1"/>
</dbReference>
<keyword evidence="5" id="KW-1185">Reference proteome</keyword>
<evidence type="ECO:0000256" key="1">
    <source>
        <dbReference type="ARBA" id="ARBA00009981"/>
    </source>
</evidence>
<dbReference type="InterPro" id="IPR006442">
    <property type="entry name" value="Antitoxin_Phd/YefM"/>
</dbReference>
<dbReference type="PANTHER" id="PTHR34107:SF4">
    <property type="entry name" value="SLL1222 PROTEIN"/>
    <property type="match status" value="1"/>
</dbReference>
<sequence>MRVTSTEVQNNFGKYLALASASEEIIITKNSKDIARLVPCSNVDRVGEECCIYEDEDGLRMTYEEFTKLSEESDKRYELIDGELFLLASPSYAHQRVIAEISGYFHIWFKDKKCRPLTSPFDVTLIKGDNNKNVVQPDILIICDTEKIDEKGKYWGIPTLVVEVLSPSSRKHDMLRKLNLYALTGVKEFWLADTSKKAVYLYNFENKVIEDFITFTNNQTVRSNVFEGLEIPLEDIFII</sequence>
<dbReference type="Proteomes" id="UP000014155">
    <property type="component" value="Unassembled WGS sequence"/>
</dbReference>
<dbReference type="InterPro" id="IPR011335">
    <property type="entry name" value="Restrct_endonuc-II-like"/>
</dbReference>
<dbReference type="RefSeq" id="WP_004625705.1">
    <property type="nucleotide sequence ID" value="NZ_AORV01000032.1"/>
</dbReference>
<gene>
    <name evidence="4" type="ORF">CTER_2182</name>
</gene>
<accession>S0FIU4</accession>
<comment type="function">
    <text evidence="2">Antitoxin component of a type II toxin-antitoxin (TA) system.</text>
</comment>
<dbReference type="InterPro" id="IPR008538">
    <property type="entry name" value="Uma2"/>
</dbReference>
<comment type="caution">
    <text evidence="4">The sequence shown here is derived from an EMBL/GenBank/DDBJ whole genome shotgun (WGS) entry which is preliminary data.</text>
</comment>
<evidence type="ECO:0000259" key="3">
    <source>
        <dbReference type="Pfam" id="PF05685"/>
    </source>
</evidence>
<organism evidence="4 5">
    <name type="scientific">Ruminiclostridium cellobioparum subsp. termitidis CT1112</name>
    <dbReference type="NCBI Taxonomy" id="1195236"/>
    <lineage>
        <taxon>Bacteria</taxon>
        <taxon>Bacillati</taxon>
        <taxon>Bacillota</taxon>
        <taxon>Clostridia</taxon>
        <taxon>Eubacteriales</taxon>
        <taxon>Oscillospiraceae</taxon>
        <taxon>Ruminiclostridium</taxon>
    </lineage>
</organism>
<reference evidence="4 5" key="1">
    <citation type="journal article" date="2013" name="Genome Announc.">
        <title>Draft Genome Sequence of the Cellulolytic, Mesophilic, Anaerobic Bacterium Clostridium termitidis Strain CT1112 (DSM 5398).</title>
        <authorList>
            <person name="Lal S."/>
            <person name="Ramachandran U."/>
            <person name="Zhang X."/>
            <person name="Munir R."/>
            <person name="Sparling R."/>
            <person name="Levin D.B."/>
        </authorList>
    </citation>
    <scope>NUCLEOTIDE SEQUENCE [LARGE SCALE GENOMIC DNA]</scope>
    <source>
        <strain evidence="4 5">CT1112</strain>
    </source>
</reference>
<dbReference type="PANTHER" id="PTHR34107">
    <property type="entry name" value="SLL0198 PROTEIN-RELATED"/>
    <property type="match status" value="1"/>
</dbReference>
<protein>
    <recommendedName>
        <fullName evidence="2">Antitoxin</fullName>
    </recommendedName>
</protein>
<dbReference type="InterPro" id="IPR036165">
    <property type="entry name" value="YefM-like_sf"/>
</dbReference>
<dbReference type="Pfam" id="PF05685">
    <property type="entry name" value="Uma2"/>
    <property type="match status" value="1"/>
</dbReference>
<dbReference type="InterPro" id="IPR012296">
    <property type="entry name" value="Nuclease_put_TT1808"/>
</dbReference>
<name>S0FIU4_RUMCE</name>
<proteinExistence type="inferred from homology"/>
<dbReference type="SUPFAM" id="SSF143120">
    <property type="entry name" value="YefM-like"/>
    <property type="match status" value="1"/>
</dbReference>
<dbReference type="PATRIC" id="fig|1195236.3.peg.2486"/>
<dbReference type="STRING" id="1195236.CTER_2182"/>
<dbReference type="EMBL" id="AORV01000032">
    <property type="protein sequence ID" value="EMS71950.1"/>
    <property type="molecule type" value="Genomic_DNA"/>
</dbReference>
<dbReference type="AlphaFoldDB" id="S0FIU4"/>
<dbReference type="NCBIfam" id="TIGR01552">
    <property type="entry name" value="phd_fam"/>
    <property type="match status" value="1"/>
</dbReference>
<dbReference type="CDD" id="cd06260">
    <property type="entry name" value="DUF820-like"/>
    <property type="match status" value="1"/>
</dbReference>
<feature type="domain" description="Putative restriction endonuclease" evidence="3">
    <location>
        <begin position="64"/>
        <end position="233"/>
    </location>
</feature>
<evidence type="ECO:0000256" key="2">
    <source>
        <dbReference type="RuleBase" id="RU362080"/>
    </source>
</evidence>
<dbReference type="eggNOG" id="COG4636">
    <property type="taxonomic scope" value="Bacteria"/>
</dbReference>
<comment type="similarity">
    <text evidence="1 2">Belongs to the phD/YefM antitoxin family.</text>
</comment>
<dbReference type="Pfam" id="PF02604">
    <property type="entry name" value="PhdYeFM_antitox"/>
    <property type="match status" value="1"/>
</dbReference>